<dbReference type="AlphaFoldDB" id="A0A4V1RXU2"/>
<feature type="chain" id="PRO_5020248698" evidence="1">
    <location>
        <begin position="18"/>
        <end position="132"/>
    </location>
</feature>
<sequence>MQFLAGLSICLAAAVNEYPIGGSAPVSDLMFGYVFVYFTGNGEGQESIFLAASEGNNALSWTELNEGQPILKSTKGTRGVRDPFLIRAAEGDKFYLIATNLHVAETGWANSTRHGSRYLEIWETPDLVSWYE</sequence>
<protein>
    <submittedName>
        <fullName evidence="2">Uncharacterized protein</fullName>
    </submittedName>
</protein>
<comment type="caution">
    <text evidence="2">The sequence shown here is derived from an EMBL/GenBank/DDBJ whole genome shotgun (WGS) entry which is preliminary data.</text>
</comment>
<evidence type="ECO:0000313" key="2">
    <source>
        <dbReference type="EMBL" id="RYC79296.1"/>
    </source>
</evidence>
<name>A0A4V1RXU2_FUSOX</name>
<accession>A0A4V1RXU2</accession>
<dbReference type="PANTHER" id="PTHR43301">
    <property type="entry name" value="ARABINAN ENDO-1,5-ALPHA-L-ARABINOSIDASE"/>
    <property type="match status" value="1"/>
</dbReference>
<feature type="signal peptide" evidence="1">
    <location>
        <begin position="1"/>
        <end position="17"/>
    </location>
</feature>
<evidence type="ECO:0000313" key="3">
    <source>
        <dbReference type="Proteomes" id="UP000290540"/>
    </source>
</evidence>
<organism evidence="2 3">
    <name type="scientific">Fusarium oxysporum f. sp. narcissi</name>
    <dbReference type="NCBI Taxonomy" id="451672"/>
    <lineage>
        <taxon>Eukaryota</taxon>
        <taxon>Fungi</taxon>
        <taxon>Dikarya</taxon>
        <taxon>Ascomycota</taxon>
        <taxon>Pezizomycotina</taxon>
        <taxon>Sordariomycetes</taxon>
        <taxon>Hypocreomycetidae</taxon>
        <taxon>Hypocreales</taxon>
        <taxon>Nectriaceae</taxon>
        <taxon>Fusarium</taxon>
        <taxon>Fusarium oxysporum species complex</taxon>
    </lineage>
</organism>
<proteinExistence type="predicted"/>
<dbReference type="InterPro" id="IPR050727">
    <property type="entry name" value="GH43_arabinanases"/>
</dbReference>
<dbReference type="InterPro" id="IPR023296">
    <property type="entry name" value="Glyco_hydro_beta-prop_sf"/>
</dbReference>
<dbReference type="SUPFAM" id="SSF75005">
    <property type="entry name" value="Arabinanase/levansucrase/invertase"/>
    <property type="match status" value="1"/>
</dbReference>
<dbReference type="Gene3D" id="2.115.10.20">
    <property type="entry name" value="Glycosyl hydrolase domain, family 43"/>
    <property type="match status" value="1"/>
</dbReference>
<keyword evidence="1" id="KW-0732">Signal</keyword>
<dbReference type="EMBL" id="MQTW01000692">
    <property type="protein sequence ID" value="RYC79296.1"/>
    <property type="molecule type" value="Genomic_DNA"/>
</dbReference>
<dbReference type="Proteomes" id="UP000290540">
    <property type="component" value="Unassembled WGS sequence"/>
</dbReference>
<evidence type="ECO:0000256" key="1">
    <source>
        <dbReference type="SAM" id="SignalP"/>
    </source>
</evidence>
<gene>
    <name evidence="2" type="ORF">BFJ63_vAg17826</name>
</gene>
<reference evidence="2 3" key="1">
    <citation type="submission" date="2016-12" db="EMBL/GenBank/DDBJ databases">
        <title>Draft genome sequence of Fusarium oxysporum causing rot on Narcissus.</title>
        <authorList>
            <person name="Armitage A.D."/>
            <person name="Taylor A."/>
            <person name="Clarkson J.P."/>
            <person name="Harrison R.J."/>
            <person name="Jackson A.C."/>
        </authorList>
    </citation>
    <scope>NUCLEOTIDE SEQUENCE [LARGE SCALE GENOMIC DNA]</scope>
    <source>
        <strain evidence="2 3">N139</strain>
    </source>
</reference>
<dbReference type="PANTHER" id="PTHR43301:SF3">
    <property type="entry name" value="ARABINAN ENDO-1,5-ALPHA-L-ARABINOSIDASE A-RELATED"/>
    <property type="match status" value="1"/>
</dbReference>